<dbReference type="GO" id="GO:0016020">
    <property type="term" value="C:membrane"/>
    <property type="evidence" value="ECO:0007669"/>
    <property type="project" value="UniProtKB-SubCell"/>
</dbReference>
<dbReference type="Proteomes" id="UP000826709">
    <property type="component" value="Chromosome"/>
</dbReference>
<dbReference type="OrthoDB" id="111412at2157"/>
<feature type="transmembrane region" description="Helical" evidence="5">
    <location>
        <begin position="14"/>
        <end position="36"/>
    </location>
</feature>
<dbReference type="PANTHER" id="PTHR10361:SF28">
    <property type="entry name" value="P3 PROTEIN-RELATED"/>
    <property type="match status" value="1"/>
</dbReference>
<feature type="transmembrane region" description="Helical" evidence="5">
    <location>
        <begin position="199"/>
        <end position="220"/>
    </location>
</feature>
<dbReference type="RefSeq" id="WP_220681874.1">
    <property type="nucleotide sequence ID" value="NZ_CP037968.1"/>
</dbReference>
<evidence type="ECO:0000313" key="7">
    <source>
        <dbReference type="Proteomes" id="UP000826709"/>
    </source>
</evidence>
<evidence type="ECO:0000313" key="6">
    <source>
        <dbReference type="EMBL" id="QYZ78137.1"/>
    </source>
</evidence>
<reference evidence="6" key="2">
    <citation type="submission" date="2019-03" db="EMBL/GenBank/DDBJ databases">
        <authorList>
            <person name="Chen S.-C."/>
            <person name="Wu S.-Y."/>
            <person name="Lai M.-C."/>
        </authorList>
    </citation>
    <scope>NUCLEOTIDE SEQUENCE</scope>
    <source>
        <strain evidence="6">ML15</strain>
    </source>
</reference>
<feature type="transmembrane region" description="Helical" evidence="5">
    <location>
        <begin position="48"/>
        <end position="71"/>
    </location>
</feature>
<dbReference type="InterPro" id="IPR038770">
    <property type="entry name" value="Na+/solute_symporter_sf"/>
</dbReference>
<feature type="transmembrane region" description="Helical" evidence="5">
    <location>
        <begin position="140"/>
        <end position="160"/>
    </location>
</feature>
<dbReference type="InterPro" id="IPR002657">
    <property type="entry name" value="BilAc:Na_symport/Acr3"/>
</dbReference>
<reference evidence="6" key="1">
    <citation type="journal article" date="2005" name="Int. J. Syst. Evol. Microbiol.">
        <title>Methanofollis formosanus sp. nov., isolated from a fish pond.</title>
        <authorList>
            <person name="Wu S.Y."/>
            <person name="Chen S.C."/>
            <person name="Lai M.C."/>
        </authorList>
    </citation>
    <scope>NUCLEOTIDE SEQUENCE</scope>
    <source>
        <strain evidence="6">ML15</strain>
    </source>
</reference>
<proteinExistence type="predicted"/>
<dbReference type="InterPro" id="IPR004710">
    <property type="entry name" value="Bilac:Na_transpt"/>
</dbReference>
<evidence type="ECO:0000256" key="2">
    <source>
        <dbReference type="ARBA" id="ARBA00022692"/>
    </source>
</evidence>
<comment type="subcellular location">
    <subcellularLocation>
        <location evidence="1">Membrane</location>
        <topology evidence="1">Multi-pass membrane protein</topology>
    </subcellularLocation>
</comment>
<feature type="transmembrane region" description="Helical" evidence="5">
    <location>
        <begin position="105"/>
        <end position="128"/>
    </location>
</feature>
<accession>A0A8G1EFR2</accession>
<sequence length="284" mass="29536">MVETVSFTQFLESIGYLAVLVFVVCSMLAMGFTLTVPEILEPLRDLRLVARALAANFVLVPLLAVVLLVIFPLTEGLAVGLLLIGCAAGAPFLPKLAEVAKGDRAFSVGLMVLLMVVTIAYLPLVLPLALPGIAVSPWEIARSLVFLMLLPLALALGVRARYQAIAEGVAPVMSRASGLALVVLMVAFFVAYLSDLAGVVGSTAVLAAAIFLLISCAVGYVLGGRKGEIRRVLAVGTAQRNLAAATAVAAVNFTDPDVIVMVLVVGLIGLVILMVVGGEMGRRA</sequence>
<gene>
    <name evidence="6" type="ORF">E2N92_01165</name>
</gene>
<dbReference type="KEGG" id="mfk:E2N92_01165"/>
<dbReference type="Pfam" id="PF01758">
    <property type="entry name" value="SBF"/>
    <property type="match status" value="1"/>
</dbReference>
<evidence type="ECO:0000256" key="4">
    <source>
        <dbReference type="ARBA" id="ARBA00023136"/>
    </source>
</evidence>
<dbReference type="EMBL" id="CP037968">
    <property type="protein sequence ID" value="QYZ78137.1"/>
    <property type="molecule type" value="Genomic_DNA"/>
</dbReference>
<evidence type="ECO:0000256" key="5">
    <source>
        <dbReference type="SAM" id="Phobius"/>
    </source>
</evidence>
<feature type="transmembrane region" description="Helical" evidence="5">
    <location>
        <begin position="172"/>
        <end position="193"/>
    </location>
</feature>
<dbReference type="PANTHER" id="PTHR10361">
    <property type="entry name" value="SODIUM-BILE ACID COTRANSPORTER"/>
    <property type="match status" value="1"/>
</dbReference>
<keyword evidence="7" id="KW-1185">Reference proteome</keyword>
<evidence type="ECO:0000256" key="1">
    <source>
        <dbReference type="ARBA" id="ARBA00004141"/>
    </source>
</evidence>
<dbReference type="Gene3D" id="1.20.1530.20">
    <property type="match status" value="1"/>
</dbReference>
<dbReference type="AlphaFoldDB" id="A0A8G1EFR2"/>
<keyword evidence="3 5" id="KW-1133">Transmembrane helix</keyword>
<organism evidence="6 7">
    <name type="scientific">Methanofollis formosanus</name>
    <dbReference type="NCBI Taxonomy" id="299308"/>
    <lineage>
        <taxon>Archaea</taxon>
        <taxon>Methanobacteriati</taxon>
        <taxon>Methanobacteriota</taxon>
        <taxon>Stenosarchaea group</taxon>
        <taxon>Methanomicrobia</taxon>
        <taxon>Methanomicrobiales</taxon>
        <taxon>Methanomicrobiaceae</taxon>
        <taxon>Methanofollis</taxon>
    </lineage>
</organism>
<protein>
    <submittedName>
        <fullName evidence="6">Bile acid:sodium symporter family protein</fullName>
    </submittedName>
</protein>
<keyword evidence="4 5" id="KW-0472">Membrane</keyword>
<keyword evidence="2 5" id="KW-0812">Transmembrane</keyword>
<feature type="transmembrane region" description="Helical" evidence="5">
    <location>
        <begin position="259"/>
        <end position="278"/>
    </location>
</feature>
<feature type="transmembrane region" description="Helical" evidence="5">
    <location>
        <begin position="77"/>
        <end position="93"/>
    </location>
</feature>
<evidence type="ECO:0000256" key="3">
    <source>
        <dbReference type="ARBA" id="ARBA00022989"/>
    </source>
</evidence>
<feature type="transmembrane region" description="Helical" evidence="5">
    <location>
        <begin position="232"/>
        <end position="253"/>
    </location>
</feature>
<name>A0A8G1EFR2_9EURY</name>